<dbReference type="OrthoDB" id="8954335at2759"/>
<keyword evidence="5" id="KW-0378">Hydrolase</keyword>
<dbReference type="InterPro" id="IPR006703">
    <property type="entry name" value="G_AIG1"/>
</dbReference>
<accession>A0A9N7R8Z6</accession>
<feature type="domain" description="AIG1-type G" evidence="4">
    <location>
        <begin position="21"/>
        <end position="111"/>
    </location>
</feature>
<dbReference type="SUPFAM" id="SSF52540">
    <property type="entry name" value="P-loop containing nucleoside triphosphate hydrolases"/>
    <property type="match status" value="1"/>
</dbReference>
<dbReference type="InterPro" id="IPR045058">
    <property type="entry name" value="GIMA/IAN/Toc"/>
</dbReference>
<gene>
    <name evidence="5" type="ORF">SHERM_18852</name>
</gene>
<dbReference type="PANTHER" id="PTHR10903">
    <property type="entry name" value="GTPASE, IMAP FAMILY MEMBER-RELATED"/>
    <property type="match status" value="1"/>
</dbReference>
<sequence>MLFFSRLVVQKNGKKWKSVYTIVLLGKTGNGKSSIGNSLLGKRAFKSNANFGGRTTACELQTAKIENGLILNIIDTPGLCDISGGDEKFEKEVVKCIDMAKNGINAVVLLLFPGESGVDQLVQIIEMTCSGTSTIGWMCCQSPSEGLLMTISQACIGELKKENRYEVVYSFVNIDGKKLVLGILFADKLPQQFDLVSEILSCCTTLNVQVSVSIDTGPTTHLKNIFYTNFPVLDVSLLDIGCLWYCFLFIFVSNVSKL</sequence>
<evidence type="ECO:0000256" key="2">
    <source>
        <dbReference type="ARBA" id="ARBA00023134"/>
    </source>
</evidence>
<organism evidence="5 6">
    <name type="scientific">Striga hermonthica</name>
    <name type="common">Purple witchweed</name>
    <name type="synonym">Buchnera hermonthica</name>
    <dbReference type="NCBI Taxonomy" id="68872"/>
    <lineage>
        <taxon>Eukaryota</taxon>
        <taxon>Viridiplantae</taxon>
        <taxon>Streptophyta</taxon>
        <taxon>Embryophyta</taxon>
        <taxon>Tracheophyta</taxon>
        <taxon>Spermatophyta</taxon>
        <taxon>Magnoliopsida</taxon>
        <taxon>eudicotyledons</taxon>
        <taxon>Gunneridae</taxon>
        <taxon>Pentapetalae</taxon>
        <taxon>asterids</taxon>
        <taxon>lamiids</taxon>
        <taxon>Lamiales</taxon>
        <taxon>Orobanchaceae</taxon>
        <taxon>Buchnereae</taxon>
        <taxon>Striga</taxon>
    </lineage>
</organism>
<keyword evidence="3" id="KW-0472">Membrane</keyword>
<evidence type="ECO:0000256" key="3">
    <source>
        <dbReference type="SAM" id="Phobius"/>
    </source>
</evidence>
<evidence type="ECO:0000313" key="5">
    <source>
        <dbReference type="EMBL" id="CAA0820850.1"/>
    </source>
</evidence>
<evidence type="ECO:0000313" key="6">
    <source>
        <dbReference type="Proteomes" id="UP001153555"/>
    </source>
</evidence>
<evidence type="ECO:0000259" key="4">
    <source>
        <dbReference type="Pfam" id="PF04548"/>
    </source>
</evidence>
<dbReference type="GO" id="GO:0005525">
    <property type="term" value="F:GTP binding"/>
    <property type="evidence" value="ECO:0007669"/>
    <property type="project" value="UniProtKB-KW"/>
</dbReference>
<dbReference type="PANTHER" id="PTHR10903:SF184">
    <property type="entry name" value="GTP-BINDING PROTEIN A"/>
    <property type="match status" value="1"/>
</dbReference>
<feature type="transmembrane region" description="Helical" evidence="3">
    <location>
        <begin position="230"/>
        <end position="252"/>
    </location>
</feature>
<dbReference type="Gene3D" id="3.40.50.300">
    <property type="entry name" value="P-loop containing nucleotide triphosphate hydrolases"/>
    <property type="match status" value="1"/>
</dbReference>
<keyword evidence="2" id="KW-0342">GTP-binding</keyword>
<evidence type="ECO:0000256" key="1">
    <source>
        <dbReference type="ARBA" id="ARBA00022741"/>
    </source>
</evidence>
<dbReference type="Proteomes" id="UP001153555">
    <property type="component" value="Unassembled WGS sequence"/>
</dbReference>
<dbReference type="AlphaFoldDB" id="A0A9N7R8Z6"/>
<comment type="caution">
    <text evidence="5">The sequence shown here is derived from an EMBL/GenBank/DDBJ whole genome shotgun (WGS) entry which is preliminary data.</text>
</comment>
<dbReference type="Pfam" id="PF04548">
    <property type="entry name" value="AIG1"/>
    <property type="match status" value="1"/>
</dbReference>
<dbReference type="InterPro" id="IPR027417">
    <property type="entry name" value="P-loop_NTPase"/>
</dbReference>
<keyword evidence="3" id="KW-0812">Transmembrane</keyword>
<name>A0A9N7R8Z6_STRHE</name>
<protein>
    <submittedName>
        <fullName evidence="5">P-loop containing nucleoside triphosphate hydrolases superfamily protein</fullName>
    </submittedName>
</protein>
<keyword evidence="3" id="KW-1133">Transmembrane helix</keyword>
<dbReference type="EMBL" id="CACSLK010020742">
    <property type="protein sequence ID" value="CAA0820850.1"/>
    <property type="molecule type" value="Genomic_DNA"/>
</dbReference>
<proteinExistence type="predicted"/>
<keyword evidence="1" id="KW-0547">Nucleotide-binding</keyword>
<reference evidence="5" key="1">
    <citation type="submission" date="2019-12" db="EMBL/GenBank/DDBJ databases">
        <authorList>
            <person name="Scholes J."/>
        </authorList>
    </citation>
    <scope>NUCLEOTIDE SEQUENCE</scope>
</reference>
<dbReference type="GO" id="GO:0016787">
    <property type="term" value="F:hydrolase activity"/>
    <property type="evidence" value="ECO:0007669"/>
    <property type="project" value="UniProtKB-KW"/>
</dbReference>
<keyword evidence="6" id="KW-1185">Reference proteome</keyword>